<evidence type="ECO:0000256" key="3">
    <source>
        <dbReference type="ARBA" id="ARBA00022692"/>
    </source>
</evidence>
<gene>
    <name evidence="8" type="ORF">EGW08_006521</name>
</gene>
<feature type="transmembrane region" description="Helical" evidence="7">
    <location>
        <begin position="325"/>
        <end position="347"/>
    </location>
</feature>
<evidence type="ECO:0000313" key="9">
    <source>
        <dbReference type="Proteomes" id="UP000271974"/>
    </source>
</evidence>
<reference evidence="8 9" key="1">
    <citation type="submission" date="2019-01" db="EMBL/GenBank/DDBJ databases">
        <title>A draft genome assembly of the solar-powered sea slug Elysia chlorotica.</title>
        <authorList>
            <person name="Cai H."/>
            <person name="Li Q."/>
            <person name="Fang X."/>
            <person name="Li J."/>
            <person name="Curtis N.E."/>
            <person name="Altenburger A."/>
            <person name="Shibata T."/>
            <person name="Feng M."/>
            <person name="Maeda T."/>
            <person name="Schwartz J.A."/>
            <person name="Shigenobu S."/>
            <person name="Lundholm N."/>
            <person name="Nishiyama T."/>
            <person name="Yang H."/>
            <person name="Hasebe M."/>
            <person name="Li S."/>
            <person name="Pierce S.K."/>
            <person name="Wang J."/>
        </authorList>
    </citation>
    <scope>NUCLEOTIDE SEQUENCE [LARGE SCALE GENOMIC DNA]</scope>
    <source>
        <strain evidence="8">EC2010</strain>
        <tissue evidence="8">Whole organism of an adult</tissue>
    </source>
</reference>
<dbReference type="Gene3D" id="1.20.1730.10">
    <property type="entry name" value="Sodium/glucose cotransporter"/>
    <property type="match status" value="1"/>
</dbReference>
<evidence type="ECO:0000256" key="7">
    <source>
        <dbReference type="SAM" id="Phobius"/>
    </source>
</evidence>
<dbReference type="EMBL" id="RQTK01000161">
    <property type="protein sequence ID" value="RUS85727.1"/>
    <property type="molecule type" value="Genomic_DNA"/>
</dbReference>
<keyword evidence="4 7" id="KW-1133">Transmembrane helix</keyword>
<dbReference type="GO" id="GO:0005886">
    <property type="term" value="C:plasma membrane"/>
    <property type="evidence" value="ECO:0007669"/>
    <property type="project" value="TreeGrafter"/>
</dbReference>
<feature type="transmembrane region" description="Helical" evidence="7">
    <location>
        <begin position="150"/>
        <end position="171"/>
    </location>
</feature>
<feature type="transmembrane region" description="Helical" evidence="7">
    <location>
        <begin position="183"/>
        <end position="201"/>
    </location>
</feature>
<dbReference type="PANTHER" id="PTHR11819:SF195">
    <property type="entry name" value="SODIUM_GLUCOSE COTRANSPORTER 4"/>
    <property type="match status" value="1"/>
</dbReference>
<dbReference type="InterPro" id="IPR001734">
    <property type="entry name" value="Na/solute_symporter"/>
</dbReference>
<evidence type="ECO:0000256" key="5">
    <source>
        <dbReference type="ARBA" id="ARBA00023136"/>
    </source>
</evidence>
<evidence type="ECO:0000256" key="1">
    <source>
        <dbReference type="ARBA" id="ARBA00004141"/>
    </source>
</evidence>
<evidence type="ECO:0000256" key="2">
    <source>
        <dbReference type="ARBA" id="ARBA00006434"/>
    </source>
</evidence>
<protein>
    <submittedName>
        <fullName evidence="8">Uncharacterized protein</fullName>
    </submittedName>
</protein>
<proteinExistence type="inferred from homology"/>
<feature type="transmembrane region" description="Helical" evidence="7">
    <location>
        <begin position="71"/>
        <end position="93"/>
    </location>
</feature>
<evidence type="ECO:0000256" key="6">
    <source>
        <dbReference type="RuleBase" id="RU362091"/>
    </source>
</evidence>
<keyword evidence="3 7" id="KW-0812">Transmembrane</keyword>
<dbReference type="PROSITE" id="PS50283">
    <property type="entry name" value="NA_SOLUT_SYMP_3"/>
    <property type="match status" value="1"/>
</dbReference>
<dbReference type="GO" id="GO:0005412">
    <property type="term" value="F:D-glucose:sodium symporter activity"/>
    <property type="evidence" value="ECO:0007669"/>
    <property type="project" value="TreeGrafter"/>
</dbReference>
<dbReference type="PANTHER" id="PTHR11819">
    <property type="entry name" value="SOLUTE CARRIER FAMILY 5"/>
    <property type="match status" value="1"/>
</dbReference>
<feature type="transmembrane region" description="Helical" evidence="7">
    <location>
        <begin position="105"/>
        <end position="129"/>
    </location>
</feature>
<feature type="non-terminal residue" evidence="8">
    <location>
        <position position="351"/>
    </location>
</feature>
<comment type="caution">
    <text evidence="8">The sequence shown here is derived from an EMBL/GenBank/DDBJ whole genome shotgun (WGS) entry which is preliminary data.</text>
</comment>
<feature type="transmembrane region" description="Helical" evidence="7">
    <location>
        <begin position="208"/>
        <end position="231"/>
    </location>
</feature>
<dbReference type="AlphaFoldDB" id="A0A3S1A906"/>
<evidence type="ECO:0000256" key="4">
    <source>
        <dbReference type="ARBA" id="ARBA00022989"/>
    </source>
</evidence>
<keyword evidence="9" id="KW-1185">Reference proteome</keyword>
<dbReference type="Pfam" id="PF00474">
    <property type="entry name" value="SSF"/>
    <property type="match status" value="1"/>
</dbReference>
<sequence length="351" mass="38809">MNAVVKTTTTINAATTAPPIINEKRKLSRDELNFNDDCVLALCILIVAIAAIYGAARVSQDIRAFFLAGRCFNFLPLAASIFMSSIGSADFVGGASLASRSGLSIYAYELNGAVALLFLGWIFLPIYIASGSITTVEYIRKRYGGARIELCLSAVFILLIIFNKIAVELYSLYRLLEHVFSSIPWYVACPIPLIPAILITCSGGLKMLVFCNSVQAIIFVLGAVCIARYSLESFHDYDDLRDKYFEAWPNTSSLHFMQGNDSYKYTVCGIPNARAWNMFRPHNDLELPWPGMLFGITIDSLWYFCCNQTIVQSALGARNIVQAKYACLLCAYGKILTIVFLVLPGIVARIL</sequence>
<dbReference type="STRING" id="188477.A0A3S1A906"/>
<organism evidence="8 9">
    <name type="scientific">Elysia chlorotica</name>
    <name type="common">Eastern emerald elysia</name>
    <name type="synonym">Sea slug</name>
    <dbReference type="NCBI Taxonomy" id="188477"/>
    <lineage>
        <taxon>Eukaryota</taxon>
        <taxon>Metazoa</taxon>
        <taxon>Spiralia</taxon>
        <taxon>Lophotrochozoa</taxon>
        <taxon>Mollusca</taxon>
        <taxon>Gastropoda</taxon>
        <taxon>Heterobranchia</taxon>
        <taxon>Euthyneura</taxon>
        <taxon>Panpulmonata</taxon>
        <taxon>Sacoglossa</taxon>
        <taxon>Placobranchoidea</taxon>
        <taxon>Plakobranchidae</taxon>
        <taxon>Elysia</taxon>
    </lineage>
</organism>
<dbReference type="OrthoDB" id="6153401at2759"/>
<dbReference type="Proteomes" id="UP000271974">
    <property type="component" value="Unassembled WGS sequence"/>
</dbReference>
<dbReference type="InterPro" id="IPR038377">
    <property type="entry name" value="Na/Glc_symporter_sf"/>
</dbReference>
<accession>A0A3S1A906</accession>
<keyword evidence="5 7" id="KW-0472">Membrane</keyword>
<feature type="transmembrane region" description="Helical" evidence="7">
    <location>
        <begin position="39"/>
        <end position="59"/>
    </location>
</feature>
<feature type="transmembrane region" description="Helical" evidence="7">
    <location>
        <begin position="287"/>
        <end position="305"/>
    </location>
</feature>
<name>A0A3S1A906_ELYCH</name>
<evidence type="ECO:0000313" key="8">
    <source>
        <dbReference type="EMBL" id="RUS85727.1"/>
    </source>
</evidence>
<comment type="similarity">
    <text evidence="2 6">Belongs to the sodium:solute symporter (SSF) (TC 2.A.21) family.</text>
</comment>
<comment type="subcellular location">
    <subcellularLocation>
        <location evidence="1">Membrane</location>
        <topology evidence="1">Multi-pass membrane protein</topology>
    </subcellularLocation>
</comment>